<keyword evidence="5" id="KW-0235">DNA replication</keyword>
<evidence type="ECO:0000256" key="6">
    <source>
        <dbReference type="ARBA" id="ARBA00022932"/>
    </source>
</evidence>
<sequence>MNYKQVLKADIKDLDSLYLIHGSDDYQIKKFEEKFIEKNCAGEFKDFNLDVLTEDDNSMAQLFNSVETLPFMSEKRVVIFHAYELLGAKTSMDEKMLDLISDLPESTVLLLVSHKNTDKRLKIYKEIKKHGEILEFQSLKYKKLDKWIKKQVQKENYKITNRAVKLLEEAFNNNLQRLKNEIEKIIIFADDTDLITKEIVEQVISKDWLVKENIMFDFVDEIGRNNTSQALNLLFDILGEGTTPKQIIGMIARQIRLMLQSKLLSKEGMTVDQIAGRLKQHPYPIEKCLKQSRNFSIESLEQALEKLLDADYNLVTANDDHLELELLVVELKETI</sequence>
<evidence type="ECO:0000256" key="8">
    <source>
        <dbReference type="ARBA" id="ARBA00049244"/>
    </source>
</evidence>
<feature type="domain" description="DNA polymerase III delta N-terminal" evidence="9">
    <location>
        <begin position="18"/>
        <end position="137"/>
    </location>
</feature>
<dbReference type="InterPro" id="IPR008921">
    <property type="entry name" value="DNA_pol3_clamp-load_cplx_C"/>
</dbReference>
<evidence type="ECO:0000313" key="11">
    <source>
        <dbReference type="EMBL" id="MBM7556224.1"/>
    </source>
</evidence>
<dbReference type="Pfam" id="PF21694">
    <property type="entry name" value="DNA_pol3_delta_C"/>
    <property type="match status" value="1"/>
</dbReference>
<comment type="similarity">
    <text evidence="7">Belongs to the DNA polymerase HolA subunit family.</text>
</comment>
<dbReference type="GO" id="GO:0003677">
    <property type="term" value="F:DNA binding"/>
    <property type="evidence" value="ECO:0007669"/>
    <property type="project" value="InterPro"/>
</dbReference>
<dbReference type="RefSeq" id="WP_204700936.1">
    <property type="nucleotide sequence ID" value="NZ_JAFBDQ010000004.1"/>
</dbReference>
<dbReference type="PANTHER" id="PTHR34388">
    <property type="entry name" value="DNA POLYMERASE III SUBUNIT DELTA"/>
    <property type="match status" value="1"/>
</dbReference>
<dbReference type="Pfam" id="PF06144">
    <property type="entry name" value="DNA_pol3_delta"/>
    <property type="match status" value="1"/>
</dbReference>
<feature type="domain" description="DNA polymerase III delta subunit-like C-terminal" evidence="10">
    <location>
        <begin position="213"/>
        <end position="330"/>
    </location>
</feature>
<dbReference type="InterPro" id="IPR010372">
    <property type="entry name" value="DNA_pol3_delta_N"/>
</dbReference>
<reference evidence="11" key="1">
    <citation type="submission" date="2021-01" db="EMBL/GenBank/DDBJ databases">
        <title>Genomic Encyclopedia of Type Strains, Phase IV (KMG-IV): sequencing the most valuable type-strain genomes for metagenomic binning, comparative biology and taxonomic classification.</title>
        <authorList>
            <person name="Goeker M."/>
        </authorList>
    </citation>
    <scope>NUCLEOTIDE SEQUENCE</scope>
    <source>
        <strain evidence="11">DSM 23230</strain>
    </source>
</reference>
<gene>
    <name evidence="11" type="ORF">JOC47_001060</name>
</gene>
<dbReference type="InterPro" id="IPR027417">
    <property type="entry name" value="P-loop_NTPase"/>
</dbReference>
<dbReference type="Gene3D" id="3.40.50.300">
    <property type="entry name" value="P-loop containing nucleotide triphosphate hydrolases"/>
    <property type="match status" value="1"/>
</dbReference>
<dbReference type="InterPro" id="IPR048466">
    <property type="entry name" value="DNA_pol3_delta-like_C"/>
</dbReference>
<dbReference type="Proteomes" id="UP000774000">
    <property type="component" value="Unassembled WGS sequence"/>
</dbReference>
<evidence type="ECO:0000256" key="4">
    <source>
        <dbReference type="ARBA" id="ARBA00022695"/>
    </source>
</evidence>
<name>A0A939BQE7_9FIRM</name>
<dbReference type="SUPFAM" id="SSF52540">
    <property type="entry name" value="P-loop containing nucleoside triphosphate hydrolases"/>
    <property type="match status" value="1"/>
</dbReference>
<dbReference type="Gene3D" id="1.20.272.10">
    <property type="match status" value="1"/>
</dbReference>
<dbReference type="PANTHER" id="PTHR34388:SF1">
    <property type="entry name" value="DNA POLYMERASE III SUBUNIT DELTA"/>
    <property type="match status" value="1"/>
</dbReference>
<evidence type="ECO:0000313" key="12">
    <source>
        <dbReference type="Proteomes" id="UP000774000"/>
    </source>
</evidence>
<organism evidence="11 12">
    <name type="scientific">Halanaerobacter jeridensis</name>
    <dbReference type="NCBI Taxonomy" id="706427"/>
    <lineage>
        <taxon>Bacteria</taxon>
        <taxon>Bacillati</taxon>
        <taxon>Bacillota</taxon>
        <taxon>Clostridia</taxon>
        <taxon>Halanaerobiales</taxon>
        <taxon>Halobacteroidaceae</taxon>
        <taxon>Halanaerobacter</taxon>
    </lineage>
</organism>
<evidence type="ECO:0000256" key="1">
    <source>
        <dbReference type="ARBA" id="ARBA00012417"/>
    </source>
</evidence>
<evidence type="ECO:0000256" key="3">
    <source>
        <dbReference type="ARBA" id="ARBA00022679"/>
    </source>
</evidence>
<dbReference type="NCBIfam" id="TIGR01128">
    <property type="entry name" value="holA"/>
    <property type="match status" value="1"/>
</dbReference>
<dbReference type="EMBL" id="JAFBDQ010000004">
    <property type="protein sequence ID" value="MBM7556224.1"/>
    <property type="molecule type" value="Genomic_DNA"/>
</dbReference>
<dbReference type="SUPFAM" id="SSF48019">
    <property type="entry name" value="post-AAA+ oligomerization domain-like"/>
    <property type="match status" value="1"/>
</dbReference>
<evidence type="ECO:0000259" key="9">
    <source>
        <dbReference type="Pfam" id="PF06144"/>
    </source>
</evidence>
<keyword evidence="12" id="KW-1185">Reference proteome</keyword>
<evidence type="ECO:0000259" key="10">
    <source>
        <dbReference type="Pfam" id="PF21694"/>
    </source>
</evidence>
<keyword evidence="4 11" id="KW-0548">Nucleotidyltransferase</keyword>
<keyword evidence="6" id="KW-0239">DNA-directed DNA polymerase</keyword>
<dbReference type="GO" id="GO:0009360">
    <property type="term" value="C:DNA polymerase III complex"/>
    <property type="evidence" value="ECO:0007669"/>
    <property type="project" value="InterPro"/>
</dbReference>
<evidence type="ECO:0000256" key="5">
    <source>
        <dbReference type="ARBA" id="ARBA00022705"/>
    </source>
</evidence>
<dbReference type="EC" id="2.7.7.7" evidence="1"/>
<protein>
    <recommendedName>
        <fullName evidence="2">DNA polymerase III subunit delta</fullName>
        <ecNumber evidence="1">2.7.7.7</ecNumber>
    </recommendedName>
</protein>
<keyword evidence="3 11" id="KW-0808">Transferase</keyword>
<dbReference type="AlphaFoldDB" id="A0A939BQE7"/>
<dbReference type="GO" id="GO:0003887">
    <property type="term" value="F:DNA-directed DNA polymerase activity"/>
    <property type="evidence" value="ECO:0007669"/>
    <property type="project" value="UniProtKB-KW"/>
</dbReference>
<dbReference type="Gene3D" id="1.10.8.60">
    <property type="match status" value="1"/>
</dbReference>
<proteinExistence type="inferred from homology"/>
<dbReference type="GO" id="GO:0006261">
    <property type="term" value="P:DNA-templated DNA replication"/>
    <property type="evidence" value="ECO:0007669"/>
    <property type="project" value="TreeGrafter"/>
</dbReference>
<comment type="catalytic activity">
    <reaction evidence="8">
        <text>DNA(n) + a 2'-deoxyribonucleoside 5'-triphosphate = DNA(n+1) + diphosphate</text>
        <dbReference type="Rhea" id="RHEA:22508"/>
        <dbReference type="Rhea" id="RHEA-COMP:17339"/>
        <dbReference type="Rhea" id="RHEA-COMP:17340"/>
        <dbReference type="ChEBI" id="CHEBI:33019"/>
        <dbReference type="ChEBI" id="CHEBI:61560"/>
        <dbReference type="ChEBI" id="CHEBI:173112"/>
        <dbReference type="EC" id="2.7.7.7"/>
    </reaction>
</comment>
<dbReference type="InterPro" id="IPR005790">
    <property type="entry name" value="DNA_polIII_delta"/>
</dbReference>
<accession>A0A939BQE7</accession>
<comment type="caution">
    <text evidence="11">The sequence shown here is derived from an EMBL/GenBank/DDBJ whole genome shotgun (WGS) entry which is preliminary data.</text>
</comment>
<evidence type="ECO:0000256" key="7">
    <source>
        <dbReference type="ARBA" id="ARBA00034754"/>
    </source>
</evidence>
<evidence type="ECO:0000256" key="2">
    <source>
        <dbReference type="ARBA" id="ARBA00017703"/>
    </source>
</evidence>